<evidence type="ECO:0000256" key="2">
    <source>
        <dbReference type="ARBA" id="ARBA00005983"/>
    </source>
</evidence>
<dbReference type="Pfam" id="PF00781">
    <property type="entry name" value="DAGK_cat"/>
    <property type="match status" value="1"/>
</dbReference>
<dbReference type="EMBL" id="CP048268">
    <property type="protein sequence ID" value="QYN52733.1"/>
    <property type="molecule type" value="Genomic_DNA"/>
</dbReference>
<dbReference type="PANTHER" id="PTHR12358">
    <property type="entry name" value="SPHINGOSINE KINASE"/>
    <property type="match status" value="1"/>
</dbReference>
<dbReference type="PROSITE" id="PS50146">
    <property type="entry name" value="DAGK"/>
    <property type="match status" value="1"/>
</dbReference>
<feature type="domain" description="DAGKc" evidence="9">
    <location>
        <begin position="2"/>
        <end position="140"/>
    </location>
</feature>
<dbReference type="InterPro" id="IPR050187">
    <property type="entry name" value="Lipid_Phosphate_FormReg"/>
</dbReference>
<accession>A0ABX8W5H3</accession>
<dbReference type="NCBIfam" id="TIGR00147">
    <property type="entry name" value="YegS/Rv2252/BmrU family lipid kinase"/>
    <property type="match status" value="1"/>
</dbReference>
<name>A0ABX8W5H3_9LACO</name>
<reference evidence="10 11" key="1">
    <citation type="submission" date="2020-01" db="EMBL/GenBank/DDBJ databases">
        <title>Vast differences in strain-level diversity in the gut microbiota of two closely related honey bee species.</title>
        <authorList>
            <person name="Ellegaard K.M."/>
            <person name="Suenami S."/>
            <person name="Miyazaki R."/>
            <person name="Engel P."/>
        </authorList>
    </citation>
    <scope>NUCLEOTIDE SEQUENCE [LARGE SCALE GENOMIC DNA]</scope>
    <source>
        <strain evidence="10 11">ESL0416</strain>
    </source>
</reference>
<proteinExistence type="inferred from homology"/>
<keyword evidence="7" id="KW-0444">Lipid biosynthesis</keyword>
<evidence type="ECO:0000256" key="8">
    <source>
        <dbReference type="ARBA" id="ARBA00023264"/>
    </source>
</evidence>
<dbReference type="Proteomes" id="UP000826550">
    <property type="component" value="Chromosome"/>
</dbReference>
<comment type="cofactor">
    <cofactor evidence="1">
        <name>Mg(2+)</name>
        <dbReference type="ChEBI" id="CHEBI:18420"/>
    </cofactor>
</comment>
<keyword evidence="11" id="KW-1185">Reference proteome</keyword>
<dbReference type="SUPFAM" id="SSF111331">
    <property type="entry name" value="NAD kinase/diacylglycerol kinase-like"/>
    <property type="match status" value="1"/>
</dbReference>
<keyword evidence="7" id="KW-0594">Phospholipid biosynthesis</keyword>
<dbReference type="InterPro" id="IPR005218">
    <property type="entry name" value="Diacylglycerol/lipid_kinase"/>
</dbReference>
<evidence type="ECO:0000256" key="1">
    <source>
        <dbReference type="ARBA" id="ARBA00001946"/>
    </source>
</evidence>
<dbReference type="Gene3D" id="3.40.50.10330">
    <property type="entry name" value="Probable inorganic polyphosphate/atp-NAD kinase, domain 1"/>
    <property type="match status" value="1"/>
</dbReference>
<keyword evidence="3" id="KW-0808">Transferase</keyword>
<organism evidence="10 11">
    <name type="scientific">Lactobacillus panisapium</name>
    <dbReference type="NCBI Taxonomy" id="2012495"/>
    <lineage>
        <taxon>Bacteria</taxon>
        <taxon>Bacillati</taxon>
        <taxon>Bacillota</taxon>
        <taxon>Bacilli</taxon>
        <taxon>Lactobacillales</taxon>
        <taxon>Lactobacillaceae</taxon>
        <taxon>Lactobacillus</taxon>
    </lineage>
</organism>
<keyword evidence="8" id="KW-1208">Phospholipid metabolism</keyword>
<dbReference type="Pfam" id="PF19279">
    <property type="entry name" value="YegS_C"/>
    <property type="match status" value="1"/>
</dbReference>
<keyword evidence="6" id="KW-0067">ATP-binding</keyword>
<dbReference type="InterPro" id="IPR016064">
    <property type="entry name" value="NAD/diacylglycerol_kinase_sf"/>
</dbReference>
<sequence length="316" mass="35671">MNSNLKIHLLVNETAGNGRAKKILDRMVLLLIKEKITFDVKKSAFAGEAIRLAQTYADKQHLNNEVLIIIGGDGSLNEVLNGIKRSQNPLTPFAYLPAGTGNDFGRAANLPSDPQELLDNIKQHVFTPTLTDCGSFRLPEFSEQTYYFANSFGIGFDAYVNHLSNISNLKKLLNKLNEGKLIYGLHILSALYKQDTFHVDLEANGKRWHYNDAFLVTTTNHPYLGGGIPLLPCAKIDSHKIDTVIVEKDSLKKLVKLFLDLLKDGSHLNDPQFHYIEADKITVITNQKEFVQVDGEKIKRQPFKLEFAVDQFRLYR</sequence>
<dbReference type="Gene3D" id="2.60.200.40">
    <property type="match status" value="1"/>
</dbReference>
<comment type="similarity">
    <text evidence="2">Belongs to the diacylglycerol/lipid kinase family.</text>
</comment>
<keyword evidence="5 10" id="KW-0418">Kinase</keyword>
<keyword evidence="4" id="KW-0547">Nucleotide-binding</keyword>
<evidence type="ECO:0000313" key="11">
    <source>
        <dbReference type="Proteomes" id="UP000826550"/>
    </source>
</evidence>
<evidence type="ECO:0000256" key="7">
    <source>
        <dbReference type="ARBA" id="ARBA00023209"/>
    </source>
</evidence>
<evidence type="ECO:0000259" key="9">
    <source>
        <dbReference type="PROSITE" id="PS50146"/>
    </source>
</evidence>
<dbReference type="RefSeq" id="WP_220221094.1">
    <property type="nucleotide sequence ID" value="NZ_CP048268.1"/>
</dbReference>
<dbReference type="GO" id="GO:0016301">
    <property type="term" value="F:kinase activity"/>
    <property type="evidence" value="ECO:0007669"/>
    <property type="project" value="UniProtKB-KW"/>
</dbReference>
<keyword evidence="7" id="KW-0443">Lipid metabolism</keyword>
<dbReference type="InterPro" id="IPR017438">
    <property type="entry name" value="ATP-NAD_kinase_N"/>
</dbReference>
<dbReference type="PANTHER" id="PTHR12358:SF54">
    <property type="entry name" value="SPHINGOSINE KINASE RELATED PROTEIN"/>
    <property type="match status" value="1"/>
</dbReference>
<evidence type="ECO:0000313" key="10">
    <source>
        <dbReference type="EMBL" id="QYN52733.1"/>
    </source>
</evidence>
<evidence type="ECO:0000256" key="3">
    <source>
        <dbReference type="ARBA" id="ARBA00022679"/>
    </source>
</evidence>
<dbReference type="InterPro" id="IPR001206">
    <property type="entry name" value="Diacylglycerol_kinase_cat_dom"/>
</dbReference>
<dbReference type="SMART" id="SM00046">
    <property type="entry name" value="DAGKc"/>
    <property type="match status" value="1"/>
</dbReference>
<dbReference type="InterPro" id="IPR045540">
    <property type="entry name" value="YegS/DAGK_C"/>
</dbReference>
<evidence type="ECO:0000256" key="6">
    <source>
        <dbReference type="ARBA" id="ARBA00022840"/>
    </source>
</evidence>
<protein>
    <submittedName>
        <fullName evidence="10">Diacylglycerol kinase family lipid kinase</fullName>
    </submittedName>
</protein>
<evidence type="ECO:0000256" key="4">
    <source>
        <dbReference type="ARBA" id="ARBA00022741"/>
    </source>
</evidence>
<gene>
    <name evidence="10" type="ORF">GYM71_04620</name>
</gene>
<evidence type="ECO:0000256" key="5">
    <source>
        <dbReference type="ARBA" id="ARBA00022777"/>
    </source>
</evidence>